<protein>
    <recommendedName>
        <fullName evidence="11">Peptidase A1 domain-containing protein</fullName>
    </recommendedName>
</protein>
<dbReference type="Pfam" id="PF00026">
    <property type="entry name" value="Asp"/>
    <property type="match status" value="1"/>
</dbReference>
<reference evidence="12" key="2">
    <citation type="journal article" date="2023" name="Infect Dis Poverty">
        <title>Chromosome-scale genome of the human blood fluke Schistosoma mekongi and its implications for public health.</title>
        <authorList>
            <person name="Zhou M."/>
            <person name="Xu L."/>
            <person name="Xu D."/>
            <person name="Chen W."/>
            <person name="Khan J."/>
            <person name="Hu Y."/>
            <person name="Huang H."/>
            <person name="Wei H."/>
            <person name="Zhang Y."/>
            <person name="Chusongsang P."/>
            <person name="Tanasarnprasert K."/>
            <person name="Hu X."/>
            <person name="Limpanont Y."/>
            <person name="Lv Z."/>
        </authorList>
    </citation>
    <scope>NUCLEOTIDE SEQUENCE</scope>
    <source>
        <strain evidence="12">LV_2022a</strain>
    </source>
</reference>
<feature type="domain" description="Peptidase A1" evidence="11">
    <location>
        <begin position="78"/>
        <end position="393"/>
    </location>
</feature>
<dbReference type="PANTHER" id="PTHR47966:SF51">
    <property type="entry name" value="BETA-SITE APP-CLEAVING ENZYME, ISOFORM A-RELATED"/>
    <property type="match status" value="1"/>
</dbReference>
<feature type="chain" id="PRO_5042098566" description="Peptidase A1 domain-containing protein" evidence="10">
    <location>
        <begin position="19"/>
        <end position="402"/>
    </location>
</feature>
<evidence type="ECO:0000256" key="10">
    <source>
        <dbReference type="SAM" id="SignalP"/>
    </source>
</evidence>
<sequence>MISIQIIILVIYTLRIHSEPTIRIQLHSLSHVNLLHNSLNYQWNLLNKQLINKWLQRLSLLRNGTILEYLDNYQNIEYYGEISIGTPPQIFRVIFDTGSAYFWIPSIKCDPTNLACQLHHKYNSSKSSTYKSIGELFTVQYGQGTVSGYLSSDIIHIGSLNIIDQIFGEVTTQSDKTFANFHFDGIMGMSFQRISTDSSPIPIFINMINQKLLDQSVFAFYLNLNEDKTTSGELMLGGIDERYYTGDITYSSVVNQEFWMINIDGISIKDEIFCLPGSTALIDTGTALILGPTEAIDNINRYLGSVRQSNVEYNVDCNKIHELPAIEIKINGKSIQLKPDDYIVERVSNTSRICRTCFIGTDFPSGPLWIFGDVFLRKVYTIFDVGQHRIGFADSVANVKPL</sequence>
<feature type="disulfide bond" evidence="8">
    <location>
        <begin position="317"/>
        <end position="354"/>
    </location>
</feature>
<reference evidence="12" key="1">
    <citation type="submission" date="2022-04" db="EMBL/GenBank/DDBJ databases">
        <authorList>
            <person name="Xu L."/>
            <person name="Lv Z."/>
        </authorList>
    </citation>
    <scope>NUCLEOTIDE SEQUENCE</scope>
    <source>
        <strain evidence="12">LV_2022a</strain>
    </source>
</reference>
<evidence type="ECO:0000256" key="4">
    <source>
        <dbReference type="ARBA" id="ARBA00022801"/>
    </source>
</evidence>
<dbReference type="InterPro" id="IPR001461">
    <property type="entry name" value="Aspartic_peptidase_A1"/>
</dbReference>
<feature type="disulfide bond" evidence="8">
    <location>
        <begin position="109"/>
        <end position="116"/>
    </location>
</feature>
<dbReference type="SUPFAM" id="SSF50630">
    <property type="entry name" value="Acid proteases"/>
    <property type="match status" value="1"/>
</dbReference>
<evidence type="ECO:0000256" key="7">
    <source>
        <dbReference type="PIRSR" id="PIRSR601461-1"/>
    </source>
</evidence>
<dbReference type="InterPro" id="IPR001969">
    <property type="entry name" value="Aspartic_peptidase_AS"/>
</dbReference>
<accession>A0AAE1ZDA6</accession>
<evidence type="ECO:0000313" key="13">
    <source>
        <dbReference type="Proteomes" id="UP001292079"/>
    </source>
</evidence>
<organism evidence="12 13">
    <name type="scientific">Schistosoma mekongi</name>
    <name type="common">Parasitic worm</name>
    <dbReference type="NCBI Taxonomy" id="38744"/>
    <lineage>
        <taxon>Eukaryota</taxon>
        <taxon>Metazoa</taxon>
        <taxon>Spiralia</taxon>
        <taxon>Lophotrochozoa</taxon>
        <taxon>Platyhelminthes</taxon>
        <taxon>Trematoda</taxon>
        <taxon>Digenea</taxon>
        <taxon>Strigeidida</taxon>
        <taxon>Schistosomatoidea</taxon>
        <taxon>Schistosomatidae</taxon>
        <taxon>Schistosoma</taxon>
    </lineage>
</organism>
<comment type="caution">
    <text evidence="12">The sequence shown here is derived from an EMBL/GenBank/DDBJ whole genome shotgun (WGS) entry which is preliminary data.</text>
</comment>
<dbReference type="GO" id="GO:0006508">
    <property type="term" value="P:proteolysis"/>
    <property type="evidence" value="ECO:0007669"/>
    <property type="project" value="UniProtKB-KW"/>
</dbReference>
<dbReference type="InterPro" id="IPR033121">
    <property type="entry name" value="PEPTIDASE_A1"/>
</dbReference>
<dbReference type="PROSITE" id="PS51767">
    <property type="entry name" value="PEPTIDASE_A1"/>
    <property type="match status" value="1"/>
</dbReference>
<keyword evidence="5 8" id="KW-1015">Disulfide bond</keyword>
<dbReference type="PRINTS" id="PR00792">
    <property type="entry name" value="PEPSIN"/>
</dbReference>
<evidence type="ECO:0000259" key="11">
    <source>
        <dbReference type="PROSITE" id="PS51767"/>
    </source>
</evidence>
<comment type="similarity">
    <text evidence="1 9">Belongs to the peptidase A1 family.</text>
</comment>
<keyword evidence="6" id="KW-0325">Glycoprotein</keyword>
<keyword evidence="13" id="KW-1185">Reference proteome</keyword>
<name>A0AAE1ZDA6_SCHME</name>
<keyword evidence="10" id="KW-0732">Signal</keyword>
<evidence type="ECO:0000256" key="2">
    <source>
        <dbReference type="ARBA" id="ARBA00022670"/>
    </source>
</evidence>
<evidence type="ECO:0000256" key="1">
    <source>
        <dbReference type="ARBA" id="ARBA00007447"/>
    </source>
</evidence>
<dbReference type="EMBL" id="JALJAT010000003">
    <property type="protein sequence ID" value="KAK4471202.1"/>
    <property type="molecule type" value="Genomic_DNA"/>
</dbReference>
<dbReference type="Gene3D" id="2.60.40.1960">
    <property type="match status" value="1"/>
</dbReference>
<keyword evidence="4 9" id="KW-0378">Hydrolase</keyword>
<dbReference type="FunFam" id="2.40.70.10:FF:000002">
    <property type="entry name" value="Vacuolar aspartic proteinase"/>
    <property type="match status" value="1"/>
</dbReference>
<feature type="active site" evidence="7">
    <location>
        <position position="96"/>
    </location>
</feature>
<evidence type="ECO:0000256" key="5">
    <source>
        <dbReference type="ARBA" id="ARBA00023157"/>
    </source>
</evidence>
<evidence type="ECO:0000256" key="8">
    <source>
        <dbReference type="PIRSR" id="PIRSR601461-2"/>
    </source>
</evidence>
<proteinExistence type="inferred from homology"/>
<evidence type="ECO:0000313" key="12">
    <source>
        <dbReference type="EMBL" id="KAK4471202.1"/>
    </source>
</evidence>
<dbReference type="Proteomes" id="UP001292079">
    <property type="component" value="Unassembled WGS sequence"/>
</dbReference>
<dbReference type="AlphaFoldDB" id="A0AAE1ZDA6"/>
<feature type="signal peptide" evidence="10">
    <location>
        <begin position="1"/>
        <end position="18"/>
    </location>
</feature>
<dbReference type="InterPro" id="IPR021109">
    <property type="entry name" value="Peptidase_aspartic_dom_sf"/>
</dbReference>
<evidence type="ECO:0000256" key="6">
    <source>
        <dbReference type="ARBA" id="ARBA00023180"/>
    </source>
</evidence>
<evidence type="ECO:0000256" key="3">
    <source>
        <dbReference type="ARBA" id="ARBA00022750"/>
    </source>
</evidence>
<keyword evidence="3 9" id="KW-0064">Aspartyl protease</keyword>
<feature type="active site" evidence="7">
    <location>
        <position position="283"/>
    </location>
</feature>
<dbReference type="PANTHER" id="PTHR47966">
    <property type="entry name" value="BETA-SITE APP-CLEAVING ENZYME, ISOFORM A-RELATED"/>
    <property type="match status" value="1"/>
</dbReference>
<dbReference type="GO" id="GO:0004190">
    <property type="term" value="F:aspartic-type endopeptidase activity"/>
    <property type="evidence" value="ECO:0007669"/>
    <property type="project" value="UniProtKB-KW"/>
</dbReference>
<dbReference type="Gene3D" id="2.40.70.10">
    <property type="entry name" value="Acid Proteases"/>
    <property type="match status" value="2"/>
</dbReference>
<dbReference type="PROSITE" id="PS00141">
    <property type="entry name" value="ASP_PROTEASE"/>
    <property type="match status" value="2"/>
</dbReference>
<evidence type="ECO:0000256" key="9">
    <source>
        <dbReference type="RuleBase" id="RU000454"/>
    </source>
</evidence>
<gene>
    <name evidence="12" type="ORF">MN116_004652</name>
</gene>
<dbReference type="FunFam" id="2.40.70.10:FF:000149">
    <property type="entry name" value="Uncharacterized protein"/>
    <property type="match status" value="1"/>
</dbReference>
<keyword evidence="2 9" id="KW-0645">Protease</keyword>